<dbReference type="CDD" id="cd06195">
    <property type="entry name" value="FNR1"/>
    <property type="match status" value="1"/>
</dbReference>
<evidence type="ECO:0000256" key="8">
    <source>
        <dbReference type="ARBA" id="ARBA00022827"/>
    </source>
</evidence>
<evidence type="ECO:0000256" key="5">
    <source>
        <dbReference type="ARBA" id="ARBA00020327"/>
    </source>
</evidence>
<dbReference type="KEGG" id="ppet:C9I82_184"/>
<evidence type="ECO:0000256" key="13">
    <source>
        <dbReference type="ARBA" id="ARBA00030173"/>
    </source>
</evidence>
<evidence type="ECO:0000256" key="14">
    <source>
        <dbReference type="ARBA" id="ARBA00047271"/>
    </source>
</evidence>
<evidence type="ECO:0000256" key="11">
    <source>
        <dbReference type="ARBA" id="ARBA00029856"/>
    </source>
</evidence>
<dbReference type="InterPro" id="IPR017927">
    <property type="entry name" value="FAD-bd_FR_type"/>
</dbReference>
<dbReference type="Pfam" id="PF00175">
    <property type="entry name" value="NAD_binding_1"/>
    <property type="match status" value="1"/>
</dbReference>
<comment type="catalytic activity">
    <reaction evidence="15">
        <text>2 reduced [2Fe-2S]-[ferredoxin] + NADP(+) + H(+) = 2 oxidized [2Fe-2S]-[ferredoxin] + NADPH</text>
        <dbReference type="Rhea" id="RHEA:20125"/>
        <dbReference type="Rhea" id="RHEA-COMP:10000"/>
        <dbReference type="Rhea" id="RHEA-COMP:10001"/>
        <dbReference type="ChEBI" id="CHEBI:15378"/>
        <dbReference type="ChEBI" id="CHEBI:33737"/>
        <dbReference type="ChEBI" id="CHEBI:33738"/>
        <dbReference type="ChEBI" id="CHEBI:57783"/>
        <dbReference type="ChEBI" id="CHEBI:58349"/>
        <dbReference type="EC" id="1.18.1.2"/>
    </reaction>
</comment>
<keyword evidence="7" id="KW-0547">Nucleotide-binding</keyword>
<evidence type="ECO:0000256" key="9">
    <source>
        <dbReference type="ARBA" id="ARBA00022857"/>
    </source>
</evidence>
<evidence type="ECO:0000259" key="16">
    <source>
        <dbReference type="PROSITE" id="PS51384"/>
    </source>
</evidence>
<comment type="cofactor">
    <cofactor evidence="1">
        <name>FAD</name>
        <dbReference type="ChEBI" id="CHEBI:57692"/>
    </cofactor>
</comment>
<keyword evidence="6" id="KW-0285">Flavoprotein</keyword>
<evidence type="ECO:0000256" key="2">
    <source>
        <dbReference type="ARBA" id="ARBA00008312"/>
    </source>
</evidence>
<name>A0A346DZJ8_9ENTR</name>
<dbReference type="GO" id="GO:0004324">
    <property type="term" value="F:ferredoxin-NADP+ reductase activity"/>
    <property type="evidence" value="ECO:0007669"/>
    <property type="project" value="UniProtKB-EC"/>
</dbReference>
<evidence type="ECO:0000256" key="7">
    <source>
        <dbReference type="ARBA" id="ARBA00022741"/>
    </source>
</evidence>
<dbReference type="Gene3D" id="2.40.30.10">
    <property type="entry name" value="Translation factors"/>
    <property type="match status" value="1"/>
</dbReference>
<reference evidence="17 18" key="1">
    <citation type="submission" date="2018-03" db="EMBL/GenBank/DDBJ databases">
        <title>A parallel universe: an anciently diverged bacterial symbiosis in a Hawaiian planthopper (Hemiptera: Cixiidae) reveals rearranged nutritional responsibilities.</title>
        <authorList>
            <person name="Bennett G."/>
            <person name="Mao M."/>
        </authorList>
    </citation>
    <scope>NUCLEOTIDE SEQUENCE [LARGE SCALE GENOMIC DNA]</scope>
    <source>
        <strain evidence="17 18">OLIH</strain>
    </source>
</reference>
<dbReference type="PROSITE" id="PS51384">
    <property type="entry name" value="FAD_FR"/>
    <property type="match status" value="1"/>
</dbReference>
<dbReference type="EC" id="1.19.1.1" evidence="3"/>
<evidence type="ECO:0000256" key="10">
    <source>
        <dbReference type="ARBA" id="ARBA00023002"/>
    </source>
</evidence>
<evidence type="ECO:0000256" key="6">
    <source>
        <dbReference type="ARBA" id="ARBA00022630"/>
    </source>
</evidence>
<organism evidence="17 18">
    <name type="scientific">Candidatus Purcelliella pentastirinorum</name>
    <dbReference type="NCBI Taxonomy" id="472834"/>
    <lineage>
        <taxon>Bacteria</taxon>
        <taxon>Pseudomonadati</taxon>
        <taxon>Pseudomonadota</taxon>
        <taxon>Gammaproteobacteria</taxon>
        <taxon>Enterobacterales</taxon>
        <taxon>Enterobacteriaceae</taxon>
        <taxon>Candidatus Purcelliella</taxon>
    </lineage>
</organism>
<comment type="catalytic activity">
    <reaction evidence="14">
        <text>reduced [flavodoxin] + NADP(+) = oxidized [flavodoxin] + NADPH + 2 H(+)</text>
        <dbReference type="Rhea" id="RHEA:50756"/>
        <dbReference type="Rhea" id="RHEA-COMP:10622"/>
        <dbReference type="Rhea" id="RHEA-COMP:10623"/>
        <dbReference type="ChEBI" id="CHEBI:15378"/>
        <dbReference type="ChEBI" id="CHEBI:57618"/>
        <dbReference type="ChEBI" id="CHEBI:57783"/>
        <dbReference type="ChEBI" id="CHEBI:58210"/>
        <dbReference type="ChEBI" id="CHEBI:58349"/>
        <dbReference type="EC" id="1.19.1.1"/>
    </reaction>
</comment>
<comment type="similarity">
    <text evidence="2">Belongs to the ferredoxin--NADP reductase type 1 family.</text>
</comment>
<evidence type="ECO:0000256" key="12">
    <source>
        <dbReference type="ARBA" id="ARBA00030000"/>
    </source>
</evidence>
<dbReference type="GO" id="GO:0042167">
    <property type="term" value="P:heme catabolic process"/>
    <property type="evidence" value="ECO:0007669"/>
    <property type="project" value="TreeGrafter"/>
</dbReference>
<dbReference type="GO" id="GO:0034599">
    <property type="term" value="P:cellular response to oxidative stress"/>
    <property type="evidence" value="ECO:0007669"/>
    <property type="project" value="TreeGrafter"/>
</dbReference>
<dbReference type="PANTHER" id="PTHR47878">
    <property type="entry name" value="OXIDOREDUCTASE FAD/NAD(P)-BINDING DOMAIN PROTEIN"/>
    <property type="match status" value="1"/>
</dbReference>
<dbReference type="EC" id="1.18.1.2" evidence="4"/>
<keyword evidence="9" id="KW-0521">NADP</keyword>
<dbReference type="InterPro" id="IPR001433">
    <property type="entry name" value="OxRdtase_FAD/NAD-bd"/>
</dbReference>
<dbReference type="EMBL" id="CP028374">
    <property type="protein sequence ID" value="AXN02153.1"/>
    <property type="molecule type" value="Genomic_DNA"/>
</dbReference>
<protein>
    <recommendedName>
        <fullName evidence="5">Flavodoxin/ferredoxin--NADP reductase</fullName>
        <ecNumber evidence="4">1.18.1.2</ecNumber>
        <ecNumber evidence="3">1.19.1.1</ecNumber>
    </recommendedName>
    <alternativeName>
        <fullName evidence="13">Ferredoxin (flavodoxin):NADP(+) oxidoreductase</fullName>
    </alternativeName>
    <alternativeName>
        <fullName evidence="11">Ferredoxin--NADP reductase</fullName>
    </alternativeName>
    <alternativeName>
        <fullName evidence="12">Flavodoxin--NADP reductase</fullName>
    </alternativeName>
</protein>
<dbReference type="Proteomes" id="UP000256856">
    <property type="component" value="Chromosome"/>
</dbReference>
<dbReference type="SUPFAM" id="SSF63380">
    <property type="entry name" value="Riboflavin synthase domain-like"/>
    <property type="match status" value="1"/>
</dbReference>
<evidence type="ECO:0000256" key="4">
    <source>
        <dbReference type="ARBA" id="ARBA00013223"/>
    </source>
</evidence>
<keyword evidence="10" id="KW-0560">Oxidoreductase</keyword>
<evidence type="ECO:0000313" key="18">
    <source>
        <dbReference type="Proteomes" id="UP000256856"/>
    </source>
</evidence>
<dbReference type="Gene3D" id="3.40.50.80">
    <property type="entry name" value="Nucleotide-binding domain of ferredoxin-NADP reductase (FNR) module"/>
    <property type="match status" value="1"/>
</dbReference>
<evidence type="ECO:0000256" key="3">
    <source>
        <dbReference type="ARBA" id="ARBA00012872"/>
    </source>
</evidence>
<dbReference type="AlphaFoldDB" id="A0A346DZJ8"/>
<sequence length="262" mass="30610">MLLINIKKIKKELIMTTWVKGKIIKILHWNNRLFSIILNAHINNFIAGQFTKLAIQDNKKKIIQRAYSYVNSPNNKNLEFYIVKINNGYLTTKLQTLKIKDEILISKNAIGNFTIKNIPSCKTLWMFATGTAIGPYLSILQTKKQLTKFENIVLVHAVRKYEDFNYIKLIQNLQNKNINKLHYVKITSREINKNTINGHIPTLIKKGIIEKYVNLEINKNSQIMLCGNPGMVKDTQKFLIDKKKLRKRFNNKEGEITTELYW</sequence>
<dbReference type="Pfam" id="PF00970">
    <property type="entry name" value="FAD_binding_6"/>
    <property type="match status" value="1"/>
</dbReference>
<evidence type="ECO:0000256" key="15">
    <source>
        <dbReference type="ARBA" id="ARBA00047776"/>
    </source>
</evidence>
<dbReference type="InterPro" id="IPR051930">
    <property type="entry name" value="FNR_type-1"/>
</dbReference>
<dbReference type="SUPFAM" id="SSF52343">
    <property type="entry name" value="Ferredoxin reductase-like, C-terminal NADP-linked domain"/>
    <property type="match status" value="1"/>
</dbReference>
<accession>A0A346DZJ8</accession>
<evidence type="ECO:0000256" key="1">
    <source>
        <dbReference type="ARBA" id="ARBA00001974"/>
    </source>
</evidence>
<dbReference type="InterPro" id="IPR033892">
    <property type="entry name" value="FNR_bac"/>
</dbReference>
<evidence type="ECO:0000313" key="17">
    <source>
        <dbReference type="EMBL" id="AXN02153.1"/>
    </source>
</evidence>
<keyword evidence="18" id="KW-1185">Reference proteome</keyword>
<dbReference type="PANTHER" id="PTHR47878:SF1">
    <property type="entry name" value="FLAVODOXIN_FERREDOXIN--NADP REDUCTASE"/>
    <property type="match status" value="1"/>
</dbReference>
<dbReference type="InterPro" id="IPR008333">
    <property type="entry name" value="Cbr1-like_FAD-bd_dom"/>
</dbReference>
<feature type="domain" description="FAD-binding FR-type" evidence="16">
    <location>
        <begin position="16"/>
        <end position="116"/>
    </location>
</feature>
<gene>
    <name evidence="17" type="ORF">C9I82_184</name>
</gene>
<proteinExistence type="inferred from homology"/>
<dbReference type="GO" id="GO:0000166">
    <property type="term" value="F:nucleotide binding"/>
    <property type="evidence" value="ECO:0007669"/>
    <property type="project" value="UniProtKB-KW"/>
</dbReference>
<keyword evidence="8" id="KW-0274">FAD</keyword>
<dbReference type="InterPro" id="IPR039261">
    <property type="entry name" value="FNR_nucleotide-bd"/>
</dbReference>
<dbReference type="InterPro" id="IPR017938">
    <property type="entry name" value="Riboflavin_synthase-like_b-brl"/>
</dbReference>